<organism evidence="1">
    <name type="scientific">Rhizophora mucronata</name>
    <name type="common">Asiatic mangrove</name>
    <dbReference type="NCBI Taxonomy" id="61149"/>
    <lineage>
        <taxon>Eukaryota</taxon>
        <taxon>Viridiplantae</taxon>
        <taxon>Streptophyta</taxon>
        <taxon>Embryophyta</taxon>
        <taxon>Tracheophyta</taxon>
        <taxon>Spermatophyta</taxon>
        <taxon>Magnoliopsida</taxon>
        <taxon>eudicotyledons</taxon>
        <taxon>Gunneridae</taxon>
        <taxon>Pentapetalae</taxon>
        <taxon>rosids</taxon>
        <taxon>fabids</taxon>
        <taxon>Malpighiales</taxon>
        <taxon>Rhizophoraceae</taxon>
        <taxon>Rhizophora</taxon>
    </lineage>
</organism>
<sequence length="18" mass="2171">MINKKRFVPQRGILNNKN</sequence>
<proteinExistence type="predicted"/>
<evidence type="ECO:0000313" key="1">
    <source>
        <dbReference type="EMBL" id="MBW81127.1"/>
    </source>
</evidence>
<protein>
    <submittedName>
        <fullName evidence="1">Uncharacterized protein</fullName>
    </submittedName>
</protein>
<dbReference type="AlphaFoldDB" id="A0A2P2IIW7"/>
<dbReference type="EMBL" id="GGEC01000644">
    <property type="protein sequence ID" value="MBW81127.1"/>
    <property type="molecule type" value="Transcribed_RNA"/>
</dbReference>
<name>A0A2P2IIW7_RHIMU</name>
<accession>A0A2P2IIW7</accession>
<reference evidence="1" key="1">
    <citation type="submission" date="2018-02" db="EMBL/GenBank/DDBJ databases">
        <title>Rhizophora mucronata_Transcriptome.</title>
        <authorList>
            <person name="Meera S.P."/>
            <person name="Sreeshan A."/>
            <person name="Augustine A."/>
        </authorList>
    </citation>
    <scope>NUCLEOTIDE SEQUENCE</scope>
    <source>
        <tissue evidence="1">Leaf</tissue>
    </source>
</reference>